<dbReference type="Gene3D" id="3.40.366.10">
    <property type="entry name" value="Malonyl-Coenzyme A Acyl Carrier Protein, domain 2"/>
    <property type="match status" value="1"/>
</dbReference>
<sequence>MGEILVFADQSTNSAVVLQEACRRRDHARLQDFLRRATEALSSEADSASHTFRDNTGLSSPEELIQEYIILSHSDGAFECALLCMSQFAHFVSIYESRPTAYPRQTPETCLIGMGLGLVVANAVASADSLSALIPLAVESVLVAFRLGFHLQNAVTQLGCDPLGQHWSKAFRQDEAVVENAMERFHHRENIRSDSKLRLSTVTASYIIVSGPASVLAKFSKYLPSDESSKQMPSNLYEPHQLMHLIPPSIIETHILSSSTKSTFSASEPRLPFFSGSNARPLPGMAPLESLQSTIREITTSTSRWTKLFEGRFPRWRQTLTVVTPGSTLRSSSVFGELASRNFEITYEDLSDWVSADYQQRFSDVSSVGSVKHFSEQRVTPLISRNLRSSKAHSPQMRLGSHSRPDISRVDSGYVSQDESLSQKATGTVALDIGDLITMDNKQQTLSSVEPPFTADAKEVALGGERYTGHSAPEMVTAAVI</sequence>
<proteinExistence type="predicted"/>
<feature type="region of interest" description="Disordered" evidence="1">
    <location>
        <begin position="389"/>
        <end position="409"/>
    </location>
</feature>
<dbReference type="RefSeq" id="XP_016230536.1">
    <property type="nucleotide sequence ID" value="XM_016385592.1"/>
</dbReference>
<evidence type="ECO:0000259" key="2">
    <source>
        <dbReference type="Pfam" id="PF16073"/>
    </source>
</evidence>
<dbReference type="AlphaFoldDB" id="A0A0D2AUZ3"/>
<dbReference type="InterPro" id="IPR032088">
    <property type="entry name" value="SAT"/>
</dbReference>
<evidence type="ECO:0000313" key="3">
    <source>
        <dbReference type="EMBL" id="KIW10320.1"/>
    </source>
</evidence>
<protein>
    <recommendedName>
        <fullName evidence="2">Starter acyltransferase (SAT) domain-containing protein</fullName>
    </recommendedName>
</protein>
<dbReference type="GeneID" id="27338365"/>
<keyword evidence="4" id="KW-1185">Reference proteome</keyword>
<dbReference type="VEuPathDB" id="FungiDB:PV08_11282"/>
<gene>
    <name evidence="3" type="ORF">PV08_11282</name>
</gene>
<name>A0A0D2AUZ3_9EURO</name>
<reference evidence="3 4" key="1">
    <citation type="submission" date="2015-01" db="EMBL/GenBank/DDBJ databases">
        <title>The Genome Sequence of Exophiala spinifera CBS89968.</title>
        <authorList>
            <consortium name="The Broad Institute Genomics Platform"/>
            <person name="Cuomo C."/>
            <person name="de Hoog S."/>
            <person name="Gorbushina A."/>
            <person name="Stielow B."/>
            <person name="Teixiera M."/>
            <person name="Abouelleil A."/>
            <person name="Chapman S.B."/>
            <person name="Priest M."/>
            <person name="Young S.K."/>
            <person name="Wortman J."/>
            <person name="Nusbaum C."/>
            <person name="Birren B."/>
        </authorList>
    </citation>
    <scope>NUCLEOTIDE SEQUENCE [LARGE SCALE GENOMIC DNA]</scope>
    <source>
        <strain evidence="3 4">CBS 89968</strain>
    </source>
</reference>
<dbReference type="HOGENOM" id="CLU_613987_0_0_1"/>
<dbReference type="GO" id="GO:0016740">
    <property type="term" value="F:transferase activity"/>
    <property type="evidence" value="ECO:0007669"/>
    <property type="project" value="InterPro"/>
</dbReference>
<evidence type="ECO:0000256" key="1">
    <source>
        <dbReference type="SAM" id="MobiDB-lite"/>
    </source>
</evidence>
<feature type="domain" description="Starter acyltransferase (SAT)" evidence="2">
    <location>
        <begin position="5"/>
        <end position="239"/>
    </location>
</feature>
<evidence type="ECO:0000313" key="4">
    <source>
        <dbReference type="Proteomes" id="UP000053328"/>
    </source>
</evidence>
<dbReference type="OrthoDB" id="5430224at2759"/>
<accession>A0A0D2AUZ3</accession>
<dbReference type="Proteomes" id="UP000053328">
    <property type="component" value="Unassembled WGS sequence"/>
</dbReference>
<dbReference type="InterPro" id="IPR001227">
    <property type="entry name" value="Ac_transferase_dom_sf"/>
</dbReference>
<dbReference type="Pfam" id="PF16073">
    <property type="entry name" value="SAT"/>
    <property type="match status" value="1"/>
</dbReference>
<dbReference type="STRING" id="91928.A0A0D2AUZ3"/>
<organism evidence="3 4">
    <name type="scientific">Exophiala spinifera</name>
    <dbReference type="NCBI Taxonomy" id="91928"/>
    <lineage>
        <taxon>Eukaryota</taxon>
        <taxon>Fungi</taxon>
        <taxon>Dikarya</taxon>
        <taxon>Ascomycota</taxon>
        <taxon>Pezizomycotina</taxon>
        <taxon>Eurotiomycetes</taxon>
        <taxon>Chaetothyriomycetidae</taxon>
        <taxon>Chaetothyriales</taxon>
        <taxon>Herpotrichiellaceae</taxon>
        <taxon>Exophiala</taxon>
    </lineage>
</organism>
<dbReference type="EMBL" id="KN847500">
    <property type="protein sequence ID" value="KIW10320.1"/>
    <property type="molecule type" value="Genomic_DNA"/>
</dbReference>